<dbReference type="Pfam" id="PF04773">
    <property type="entry name" value="FecR"/>
    <property type="match status" value="1"/>
</dbReference>
<dbReference type="PANTHER" id="PTHR30273">
    <property type="entry name" value="PERIPLASMIC SIGNAL SENSOR AND SIGMA FACTOR ACTIVATOR FECR-RELATED"/>
    <property type="match status" value="1"/>
</dbReference>
<feature type="domain" description="Protein FecR C-terminal" evidence="3">
    <location>
        <begin position="269"/>
        <end position="334"/>
    </location>
</feature>
<keyword evidence="5" id="KW-1185">Reference proteome</keyword>
<dbReference type="EMBL" id="QCYK01000002">
    <property type="protein sequence ID" value="PUZ25147.1"/>
    <property type="molecule type" value="Genomic_DNA"/>
</dbReference>
<evidence type="ECO:0000313" key="5">
    <source>
        <dbReference type="Proteomes" id="UP000244450"/>
    </source>
</evidence>
<proteinExistence type="predicted"/>
<evidence type="ECO:0000259" key="2">
    <source>
        <dbReference type="Pfam" id="PF04773"/>
    </source>
</evidence>
<dbReference type="GO" id="GO:0016989">
    <property type="term" value="F:sigma factor antagonist activity"/>
    <property type="evidence" value="ECO:0007669"/>
    <property type="project" value="TreeGrafter"/>
</dbReference>
<dbReference type="InterPro" id="IPR012373">
    <property type="entry name" value="Ferrdict_sens_TM"/>
</dbReference>
<dbReference type="AlphaFoldDB" id="A0A2T7BFT6"/>
<feature type="transmembrane region" description="Helical" evidence="1">
    <location>
        <begin position="72"/>
        <end position="91"/>
    </location>
</feature>
<dbReference type="OrthoDB" id="645173at2"/>
<keyword evidence="1" id="KW-0472">Membrane</keyword>
<dbReference type="Pfam" id="PF16344">
    <property type="entry name" value="FecR_C"/>
    <property type="match status" value="1"/>
</dbReference>
<feature type="domain" description="FecR protein" evidence="2">
    <location>
        <begin position="126"/>
        <end position="221"/>
    </location>
</feature>
<dbReference type="Proteomes" id="UP000244450">
    <property type="component" value="Unassembled WGS sequence"/>
</dbReference>
<accession>A0A2T7BFT6</accession>
<reference evidence="4 5" key="1">
    <citation type="submission" date="2018-04" db="EMBL/GenBank/DDBJ databases">
        <title>Chitinophaga fuyangensis sp. nov., isolated from soil in a chemical factory.</title>
        <authorList>
            <person name="Chen K."/>
        </authorList>
    </citation>
    <scope>NUCLEOTIDE SEQUENCE [LARGE SCALE GENOMIC DNA]</scope>
    <source>
        <strain evidence="4 5">LY-1</strain>
    </source>
</reference>
<gene>
    <name evidence="4" type="ORF">DCC81_12625</name>
</gene>
<dbReference type="Gene3D" id="2.60.120.1440">
    <property type="match status" value="1"/>
</dbReference>
<evidence type="ECO:0008006" key="6">
    <source>
        <dbReference type="Google" id="ProtNLM"/>
    </source>
</evidence>
<keyword evidence="1" id="KW-0812">Transmembrane</keyword>
<comment type="caution">
    <text evidence="4">The sequence shown here is derived from an EMBL/GenBank/DDBJ whole genome shotgun (WGS) entry which is preliminary data.</text>
</comment>
<evidence type="ECO:0000313" key="4">
    <source>
        <dbReference type="EMBL" id="PUZ25147.1"/>
    </source>
</evidence>
<name>A0A2T7BFT6_9BACT</name>
<dbReference type="InterPro" id="IPR006860">
    <property type="entry name" value="FecR"/>
</dbReference>
<keyword evidence="1" id="KW-1133">Transmembrane helix</keyword>
<evidence type="ECO:0000259" key="3">
    <source>
        <dbReference type="Pfam" id="PF16344"/>
    </source>
</evidence>
<sequence>MDTEQIKALLARYQDGACTPAETQVVEQWFDNINSRRTHVIDEATLHAQLEEVKMQLQYVLPEAEPRNRKTLLISLGSIAACLLLGLLIFYSTGARKPAVVAASVSTRVELPAHSSRVVDHGFMIITTGRGSTEQVALADGSTVTVNASSRLRYPLQFPKDKRQVYLDEGEAYFKVATDPSRAFSVVSGKLTTTALGTAFNIRNYGGEQRITISLLSGKVKVEGTSFRHDASIVLLPSERLDYDCKAIAAQKNSFAKEEEIIGWKQGFLIFKDASFPQVQTEIENRYGVTIVNESHQQAWEYTGFFKDESLQEVVETICLTKNITYRISNDTVYFRD</sequence>
<organism evidence="4 5">
    <name type="scientific">Chitinophaga parva</name>
    <dbReference type="NCBI Taxonomy" id="2169414"/>
    <lineage>
        <taxon>Bacteria</taxon>
        <taxon>Pseudomonadati</taxon>
        <taxon>Bacteroidota</taxon>
        <taxon>Chitinophagia</taxon>
        <taxon>Chitinophagales</taxon>
        <taxon>Chitinophagaceae</taxon>
        <taxon>Chitinophaga</taxon>
    </lineage>
</organism>
<dbReference type="Gene3D" id="3.55.50.30">
    <property type="match status" value="1"/>
</dbReference>
<dbReference type="PANTHER" id="PTHR30273:SF2">
    <property type="entry name" value="PROTEIN FECR"/>
    <property type="match status" value="1"/>
</dbReference>
<dbReference type="PIRSF" id="PIRSF018266">
    <property type="entry name" value="FecR"/>
    <property type="match status" value="1"/>
</dbReference>
<dbReference type="RefSeq" id="WP_108686984.1">
    <property type="nucleotide sequence ID" value="NZ_QCYK01000002.1"/>
</dbReference>
<dbReference type="InterPro" id="IPR032508">
    <property type="entry name" value="FecR_C"/>
</dbReference>
<protein>
    <recommendedName>
        <fullName evidence="6">FecR family protein</fullName>
    </recommendedName>
</protein>
<evidence type="ECO:0000256" key="1">
    <source>
        <dbReference type="SAM" id="Phobius"/>
    </source>
</evidence>